<dbReference type="RefSeq" id="WP_307329541.1">
    <property type="nucleotide sequence ID" value="NZ_JAUSUG010000020.1"/>
</dbReference>
<evidence type="ECO:0000313" key="6">
    <source>
        <dbReference type="Proteomes" id="UP001230005"/>
    </source>
</evidence>
<dbReference type="PANTHER" id="PTHR21599">
    <property type="entry name" value="GLYCERATE KINASE"/>
    <property type="match status" value="1"/>
</dbReference>
<dbReference type="Gene3D" id="3.40.50.10350">
    <property type="entry name" value="Glycerate kinase, domain 1"/>
    <property type="match status" value="1"/>
</dbReference>
<comment type="caution">
    <text evidence="5">The sequence shown here is derived from an EMBL/GenBank/DDBJ whole genome shotgun (WGS) entry which is preliminary data.</text>
</comment>
<dbReference type="GO" id="GO:0008887">
    <property type="term" value="F:glycerate kinase activity"/>
    <property type="evidence" value="ECO:0007669"/>
    <property type="project" value="UniProtKB-EC"/>
</dbReference>
<proteinExistence type="inferred from homology"/>
<protein>
    <submittedName>
        <fullName evidence="5">Glycerate kinase</fullName>
        <ecNumber evidence="5">2.7.1.31</ecNumber>
    </submittedName>
</protein>
<dbReference type="PANTHER" id="PTHR21599:SF0">
    <property type="entry name" value="GLYCERATE KINASE"/>
    <property type="match status" value="1"/>
</dbReference>
<evidence type="ECO:0000256" key="2">
    <source>
        <dbReference type="ARBA" id="ARBA00022679"/>
    </source>
</evidence>
<dbReference type="InterPro" id="IPR036129">
    <property type="entry name" value="Glycerate_kinase_sf"/>
</dbReference>
<dbReference type="EC" id="2.7.1.31" evidence="5"/>
<dbReference type="InterPro" id="IPR018193">
    <property type="entry name" value="Glyc_kinase_flavodox-like_fold"/>
</dbReference>
<keyword evidence="3 4" id="KW-0418">Kinase</keyword>
<name>A0ABU0A002_9BACI</name>
<reference evidence="5 6" key="1">
    <citation type="submission" date="2023-07" db="EMBL/GenBank/DDBJ databases">
        <title>Genomic Encyclopedia of Type Strains, Phase IV (KMG-IV): sequencing the most valuable type-strain genomes for metagenomic binning, comparative biology and taxonomic classification.</title>
        <authorList>
            <person name="Goeker M."/>
        </authorList>
    </citation>
    <scope>NUCLEOTIDE SEQUENCE [LARGE SCALE GENOMIC DNA]</scope>
    <source>
        <strain evidence="5 6">DSM 9768</strain>
    </source>
</reference>
<dbReference type="PIRSF" id="PIRSF006078">
    <property type="entry name" value="GlxK"/>
    <property type="match status" value="1"/>
</dbReference>
<accession>A0ABU0A002</accession>
<evidence type="ECO:0000313" key="5">
    <source>
        <dbReference type="EMBL" id="MDQ0256818.1"/>
    </source>
</evidence>
<dbReference type="Proteomes" id="UP001230005">
    <property type="component" value="Unassembled WGS sequence"/>
</dbReference>
<gene>
    <name evidence="5" type="ORF">J2S74_004240</name>
</gene>
<evidence type="ECO:0000256" key="1">
    <source>
        <dbReference type="ARBA" id="ARBA00006284"/>
    </source>
</evidence>
<keyword evidence="2 4" id="KW-0808">Transferase</keyword>
<organism evidence="5 6">
    <name type="scientific">Evansella vedderi</name>
    <dbReference type="NCBI Taxonomy" id="38282"/>
    <lineage>
        <taxon>Bacteria</taxon>
        <taxon>Bacillati</taxon>
        <taxon>Bacillota</taxon>
        <taxon>Bacilli</taxon>
        <taxon>Bacillales</taxon>
        <taxon>Bacillaceae</taxon>
        <taxon>Evansella</taxon>
    </lineage>
</organism>
<sequence>MKIVLAPDSFKGALSAKDICHSLEDGIKSIIPNAIVTSVPMADGGEGTMENMVLGTNGTFVKKEVTGPLKEKLSASYGILGDKETVVIEVAEASGLPLVPEEKRNPLLTTSYGTGELIKDALDKGFRRFIIGLGGSATNDAGVGILKALGMKFYNQKNELLDDGGGSLGELSYMDESQFDSRIKESTFLVACDVNNPLCGRNGASAVFGPQKGATEEMIEILDNNLNRFAEVVLEEKGKEIRQIPGGGAAGGIGASLVTFFGATLQSGIDLVMKEVEFEKHVAGANLIITGEGKLDSQTLSGKVIMGVTKVAKRREVPVIALCGQLDITRKEIDKLGLLGAFSIMKKPCDLEEAFHQTPIWTRDIIENIMSIWLFLARNTNLGE</sequence>
<evidence type="ECO:0000256" key="3">
    <source>
        <dbReference type="ARBA" id="ARBA00022777"/>
    </source>
</evidence>
<dbReference type="InterPro" id="IPR018197">
    <property type="entry name" value="Glycerate_kinase_RE-like"/>
</dbReference>
<dbReference type="Pfam" id="PF02595">
    <property type="entry name" value="Gly_kinase"/>
    <property type="match status" value="1"/>
</dbReference>
<dbReference type="EMBL" id="JAUSUG010000020">
    <property type="protein sequence ID" value="MDQ0256818.1"/>
    <property type="molecule type" value="Genomic_DNA"/>
</dbReference>
<comment type="similarity">
    <text evidence="1 4">Belongs to the glycerate kinase type-1 family.</text>
</comment>
<dbReference type="InterPro" id="IPR004381">
    <property type="entry name" value="Glycerate_kinase"/>
</dbReference>
<dbReference type="NCBIfam" id="TIGR00045">
    <property type="entry name" value="glycerate kinase"/>
    <property type="match status" value="1"/>
</dbReference>
<keyword evidence="6" id="KW-1185">Reference proteome</keyword>
<evidence type="ECO:0000256" key="4">
    <source>
        <dbReference type="PIRNR" id="PIRNR006078"/>
    </source>
</evidence>
<dbReference type="Gene3D" id="3.90.1510.10">
    <property type="entry name" value="Glycerate kinase, domain 2"/>
    <property type="match status" value="1"/>
</dbReference>
<dbReference type="SUPFAM" id="SSF110738">
    <property type="entry name" value="Glycerate kinase I"/>
    <property type="match status" value="1"/>
</dbReference>